<proteinExistence type="predicted"/>
<comment type="caution">
    <text evidence="2">The sequence shown here is derived from an EMBL/GenBank/DDBJ whole genome shotgun (WGS) entry which is preliminary data.</text>
</comment>
<dbReference type="Pfam" id="PF06722">
    <property type="entry name" value="EryCIII-like_C"/>
    <property type="match status" value="1"/>
</dbReference>
<dbReference type="PANTHER" id="PTHR21015:SF22">
    <property type="entry name" value="GLYCOSYLTRANSFERASE"/>
    <property type="match status" value="1"/>
</dbReference>
<name>A0A5N5W4W7_STRMB</name>
<dbReference type="Proteomes" id="UP000327000">
    <property type="component" value="Unassembled WGS sequence"/>
</dbReference>
<dbReference type="RefSeq" id="WP_152264433.1">
    <property type="nucleotide sequence ID" value="NZ_VOKX01000040.1"/>
</dbReference>
<protein>
    <submittedName>
        <fullName evidence="2">Glycosyl transferase</fullName>
    </submittedName>
</protein>
<dbReference type="InterPro" id="IPR010610">
    <property type="entry name" value="EryCIII-like_C"/>
</dbReference>
<sequence length="429" mass="45536">MTGRVLFFPWAWGGGAAYTGRCLVLAAELAAAGAEVAFADCGVTAMVREAGFPVLDSGPDAPRPPARHPTPPYLPFADVERVFAVAATFHRIERVRRRLAADARLIEEFRPTAVVIDMYPTAALAARAAGVPVVSLADADFVTPRANGWMPWSTVAPRDLLPHPSSLPVWDEVSRGLGLGPVARAEHLLWGDVTLVSSDPGLEPLDGPPHRGTPHYVGPMYWNPPAAAPEPPRTDRPRVYVTIGSGGNVARRALQNVLDACAERPWTVYVSSGFAFEGGLVVPDNAVVAGFTGLDAPLAWADVVVSHGGSATVLAALLHGKPSVVMPFMSEQELNGRQLAEATGAGVLLRTSATTPRGRLAFTDRTSGPADGPYVPTEDIRRGVEDVLADPRYTERAAEWGARLRARREAADLVGLVRSAVAPTAGVRR</sequence>
<dbReference type="GO" id="GO:0016757">
    <property type="term" value="F:glycosyltransferase activity"/>
    <property type="evidence" value="ECO:0007669"/>
    <property type="project" value="TreeGrafter"/>
</dbReference>
<evidence type="ECO:0000313" key="3">
    <source>
        <dbReference type="Proteomes" id="UP000327000"/>
    </source>
</evidence>
<reference evidence="2 3" key="1">
    <citation type="journal article" date="2019" name="Microb. Cell Fact.">
        <title>Exploring novel herbicidin analogues by transcriptional regulator overexpression and MS/MS molecular networking.</title>
        <authorList>
            <person name="Shi Y."/>
            <person name="Gu R."/>
            <person name="Li Y."/>
            <person name="Wang X."/>
            <person name="Ren W."/>
            <person name="Li X."/>
            <person name="Wang L."/>
            <person name="Xie Y."/>
            <person name="Hong B."/>
        </authorList>
    </citation>
    <scope>NUCLEOTIDE SEQUENCE [LARGE SCALE GENOMIC DNA]</scope>
    <source>
        <strain evidence="2 3">US-43</strain>
    </source>
</reference>
<dbReference type="PANTHER" id="PTHR21015">
    <property type="entry name" value="UDP-N-ACETYLGLUCOSAMINE--N-ACETYLMURAMYL-(PENTAPEPTIDE) PYROPHOSPHORYL-UNDECAPRENOL N-ACETYLGLUCOSAMINE TRANSFERASE 1"/>
    <property type="match status" value="1"/>
</dbReference>
<feature type="domain" description="Erythromycin biosynthesis protein CIII-like C-terminal" evidence="1">
    <location>
        <begin position="282"/>
        <end position="357"/>
    </location>
</feature>
<evidence type="ECO:0000313" key="2">
    <source>
        <dbReference type="EMBL" id="KAB7841622.1"/>
    </source>
</evidence>
<keyword evidence="2" id="KW-0808">Transferase</keyword>
<organism evidence="2 3">
    <name type="scientific">Streptomyces mobaraensis</name>
    <name type="common">Streptoverticillium mobaraense</name>
    <dbReference type="NCBI Taxonomy" id="35621"/>
    <lineage>
        <taxon>Bacteria</taxon>
        <taxon>Bacillati</taxon>
        <taxon>Actinomycetota</taxon>
        <taxon>Actinomycetes</taxon>
        <taxon>Kitasatosporales</taxon>
        <taxon>Streptomycetaceae</taxon>
        <taxon>Streptomyces</taxon>
    </lineage>
</organism>
<evidence type="ECO:0000259" key="1">
    <source>
        <dbReference type="Pfam" id="PF06722"/>
    </source>
</evidence>
<dbReference type="Gene3D" id="3.40.50.2000">
    <property type="entry name" value="Glycogen Phosphorylase B"/>
    <property type="match status" value="2"/>
</dbReference>
<dbReference type="SUPFAM" id="SSF53756">
    <property type="entry name" value="UDP-Glycosyltransferase/glycogen phosphorylase"/>
    <property type="match status" value="1"/>
</dbReference>
<keyword evidence="3" id="KW-1185">Reference proteome</keyword>
<dbReference type="AlphaFoldDB" id="A0A5N5W4W7"/>
<dbReference type="EMBL" id="VOKX01000040">
    <property type="protein sequence ID" value="KAB7841622.1"/>
    <property type="molecule type" value="Genomic_DNA"/>
</dbReference>
<gene>
    <name evidence="2" type="ORF">FRZ00_20165</name>
</gene>
<accession>A0A5N5W4W7</accession>
<dbReference type="OrthoDB" id="6620093at2"/>